<sequence>MASTAAMVNKKSHTYFEDAQALLIGAVIIALGISFFTKAGLLTGGTAGLAFLAQYASPFSFGQIFFVINIPFYYLAFRCLGLEFTLKTFISVFLVSVFTELTPYLISFDNINPVYAAFAGGFLIGAGFLMLFRHNASLGGTNILAKYMADKYGWSIGKFQMAVDSCIVIASVFIVDLELVGISIMGAISLNIILAVNHKPGRYNPGV</sequence>
<organism evidence="7 8">
    <name type="scientific">Marinomonas mediterranea (strain ATCC 700492 / JCM 21426 / NBRC 103028 / MMB-1)</name>
    <dbReference type="NCBI Taxonomy" id="717774"/>
    <lineage>
        <taxon>Bacteria</taxon>
        <taxon>Pseudomonadati</taxon>
        <taxon>Pseudomonadota</taxon>
        <taxon>Gammaproteobacteria</taxon>
        <taxon>Oceanospirillales</taxon>
        <taxon>Oceanospirillaceae</taxon>
        <taxon>Marinomonas</taxon>
    </lineage>
</organism>
<dbReference type="STRING" id="717774.Marme_3153"/>
<evidence type="ECO:0000256" key="3">
    <source>
        <dbReference type="ARBA" id="ARBA00022692"/>
    </source>
</evidence>
<proteinExistence type="predicted"/>
<feature type="transmembrane region" description="Helical" evidence="6">
    <location>
        <begin position="55"/>
        <end position="76"/>
    </location>
</feature>
<keyword evidence="4 6" id="KW-1133">Transmembrane helix</keyword>
<dbReference type="OrthoDB" id="3296441at2"/>
<keyword evidence="5 6" id="KW-0472">Membrane</keyword>
<feature type="transmembrane region" description="Helical" evidence="6">
    <location>
        <begin position="179"/>
        <end position="196"/>
    </location>
</feature>
<evidence type="ECO:0000256" key="5">
    <source>
        <dbReference type="ARBA" id="ARBA00023136"/>
    </source>
</evidence>
<dbReference type="Proteomes" id="UP000001062">
    <property type="component" value="Chromosome"/>
</dbReference>
<keyword evidence="3 6" id="KW-0812">Transmembrane</keyword>
<dbReference type="EMBL" id="CP002583">
    <property type="protein sequence ID" value="ADZ92371.1"/>
    <property type="molecule type" value="Genomic_DNA"/>
</dbReference>
<dbReference type="HOGENOM" id="CLU_063199_3_0_6"/>
<gene>
    <name evidence="7" type="ordered locus">Marme_3153</name>
</gene>
<evidence type="ECO:0000313" key="7">
    <source>
        <dbReference type="EMBL" id="ADZ92371.1"/>
    </source>
</evidence>
<feature type="transmembrane region" description="Helical" evidence="6">
    <location>
        <begin position="152"/>
        <end position="173"/>
    </location>
</feature>
<dbReference type="KEGG" id="mme:Marme_3153"/>
<dbReference type="PATRIC" id="fig|717774.3.peg.3244"/>
<dbReference type="PANTHER" id="PTHR33545">
    <property type="entry name" value="UPF0750 MEMBRANE PROTEIN YITT-RELATED"/>
    <property type="match status" value="1"/>
</dbReference>
<dbReference type="InterPro" id="IPR003740">
    <property type="entry name" value="YitT"/>
</dbReference>
<dbReference type="InterPro" id="IPR051461">
    <property type="entry name" value="UPF0750_membrane"/>
</dbReference>
<dbReference type="PANTHER" id="PTHR33545:SF5">
    <property type="entry name" value="UPF0750 MEMBRANE PROTEIN YITT"/>
    <property type="match status" value="1"/>
</dbReference>
<keyword evidence="8" id="KW-1185">Reference proteome</keyword>
<evidence type="ECO:0000313" key="8">
    <source>
        <dbReference type="Proteomes" id="UP000001062"/>
    </source>
</evidence>
<reference evidence="7 8" key="1">
    <citation type="journal article" date="2012" name="Stand. Genomic Sci.">
        <title>Complete genome sequence of the melanogenic marine bacterium Marinomonas mediterranea type strain (MMB-1(T)).</title>
        <authorList>
            <person name="Lucas-Elio P."/>
            <person name="Goodwin L."/>
            <person name="Woyke T."/>
            <person name="Pitluck S."/>
            <person name="Nolan M."/>
            <person name="Kyrpides N.C."/>
            <person name="Detter J.C."/>
            <person name="Copeland A."/>
            <person name="Teshima H."/>
            <person name="Bruce D."/>
            <person name="Detter C."/>
            <person name="Tapia R."/>
            <person name="Han S."/>
            <person name="Land M.L."/>
            <person name="Ivanova N."/>
            <person name="Mikhailova N."/>
            <person name="Johnston A.W."/>
            <person name="Sanchez-Amat A."/>
        </authorList>
    </citation>
    <scope>NUCLEOTIDE SEQUENCE [LARGE SCALE GENOMIC DNA]</scope>
    <source>
        <strain evidence="8">ATCC 700492 / JCM 21426 / NBRC 103028 / MMB-1</strain>
    </source>
</reference>
<dbReference type="AlphaFoldDB" id="F2K2Y2"/>
<feature type="transmembrane region" description="Helical" evidence="6">
    <location>
        <begin position="21"/>
        <end position="43"/>
    </location>
</feature>
<evidence type="ECO:0000256" key="1">
    <source>
        <dbReference type="ARBA" id="ARBA00004651"/>
    </source>
</evidence>
<dbReference type="Pfam" id="PF02588">
    <property type="entry name" value="YitT_membrane"/>
    <property type="match status" value="1"/>
</dbReference>
<dbReference type="GO" id="GO:0005886">
    <property type="term" value="C:plasma membrane"/>
    <property type="evidence" value="ECO:0007669"/>
    <property type="project" value="UniProtKB-SubCell"/>
</dbReference>
<comment type="subcellular location">
    <subcellularLocation>
        <location evidence="1">Cell membrane</location>
        <topology evidence="1">Multi-pass membrane protein</topology>
    </subcellularLocation>
</comment>
<dbReference type="RefSeq" id="WP_013662273.1">
    <property type="nucleotide sequence ID" value="NC_015276.1"/>
</dbReference>
<name>F2K2Y2_MARM1</name>
<feature type="transmembrane region" description="Helical" evidence="6">
    <location>
        <begin position="88"/>
        <end position="108"/>
    </location>
</feature>
<evidence type="ECO:0000256" key="4">
    <source>
        <dbReference type="ARBA" id="ARBA00022989"/>
    </source>
</evidence>
<evidence type="ECO:0008006" key="9">
    <source>
        <dbReference type="Google" id="ProtNLM"/>
    </source>
</evidence>
<keyword evidence="2" id="KW-1003">Cell membrane</keyword>
<protein>
    <recommendedName>
        <fullName evidence="9">YitT family protein</fullName>
    </recommendedName>
</protein>
<evidence type="ECO:0000256" key="6">
    <source>
        <dbReference type="SAM" id="Phobius"/>
    </source>
</evidence>
<feature type="transmembrane region" description="Helical" evidence="6">
    <location>
        <begin position="114"/>
        <end position="132"/>
    </location>
</feature>
<evidence type="ECO:0000256" key="2">
    <source>
        <dbReference type="ARBA" id="ARBA00022475"/>
    </source>
</evidence>
<accession>F2K2Y2</accession>
<dbReference type="eggNOG" id="COG1284">
    <property type="taxonomic scope" value="Bacteria"/>
</dbReference>